<feature type="compositionally biased region" description="Low complexity" evidence="2">
    <location>
        <begin position="1547"/>
        <end position="1570"/>
    </location>
</feature>
<evidence type="ECO:0000256" key="1">
    <source>
        <dbReference type="ARBA" id="ARBA00022729"/>
    </source>
</evidence>
<feature type="chain" id="PRO_5031295676" evidence="3">
    <location>
        <begin position="44"/>
        <end position="1597"/>
    </location>
</feature>
<accession>A0A7X1RQ73</accession>
<feature type="domain" description="Atypical Rib" evidence="5">
    <location>
        <begin position="106"/>
        <end position="169"/>
    </location>
</feature>
<feature type="non-terminal residue" evidence="6">
    <location>
        <position position="1597"/>
    </location>
</feature>
<evidence type="ECO:0000313" key="7">
    <source>
        <dbReference type="Proteomes" id="UP000467560"/>
    </source>
</evidence>
<evidence type="ECO:0000256" key="2">
    <source>
        <dbReference type="SAM" id="MobiDB-lite"/>
    </source>
</evidence>
<dbReference type="Proteomes" id="UP000467560">
    <property type="component" value="Unassembled WGS sequence"/>
</dbReference>
<gene>
    <name evidence="6" type="ORF">GEZ89_09425</name>
</gene>
<dbReference type="InterPro" id="IPR041498">
    <property type="entry name" value="Big_6"/>
</dbReference>
<comment type="caution">
    <text evidence="6">The sequence shown here is derived from an EMBL/GenBank/DDBJ whole genome shotgun (WGS) entry which is preliminary data.</text>
</comment>
<evidence type="ECO:0000259" key="5">
    <source>
        <dbReference type="Pfam" id="PF18938"/>
    </source>
</evidence>
<evidence type="ECO:0000256" key="3">
    <source>
        <dbReference type="SAM" id="SignalP"/>
    </source>
</evidence>
<feature type="compositionally biased region" description="Polar residues" evidence="2">
    <location>
        <begin position="78"/>
        <end position="98"/>
    </location>
</feature>
<evidence type="ECO:0000313" key="6">
    <source>
        <dbReference type="EMBL" id="MQQ53146.1"/>
    </source>
</evidence>
<feature type="domain" description="Bacterial Ig" evidence="4">
    <location>
        <begin position="1489"/>
        <end position="1549"/>
    </location>
</feature>
<reference evidence="6 7" key="1">
    <citation type="submission" date="2019-10" db="EMBL/GenBank/DDBJ databases">
        <title>Streptococcus mitis of the oral and urogenital tracts.</title>
        <authorList>
            <person name="Price T."/>
            <person name="Mores C.R."/>
            <person name="Putonti C."/>
            <person name="Wolfe A.J."/>
        </authorList>
    </citation>
    <scope>NUCLEOTIDE SEQUENCE [LARGE SCALE GENOMIC DNA]</scope>
    <source>
        <strain evidence="6 7">SM16</strain>
    </source>
</reference>
<feature type="compositionally biased region" description="Basic and acidic residues" evidence="2">
    <location>
        <begin position="1500"/>
        <end position="1519"/>
    </location>
</feature>
<feature type="compositionally biased region" description="Basic and acidic residues" evidence="2">
    <location>
        <begin position="189"/>
        <end position="203"/>
    </location>
</feature>
<dbReference type="Gene3D" id="2.60.40.4140">
    <property type="match status" value="3"/>
</dbReference>
<evidence type="ECO:0000259" key="4">
    <source>
        <dbReference type="Pfam" id="PF17936"/>
    </source>
</evidence>
<dbReference type="Pfam" id="PF17936">
    <property type="entry name" value="Big_6"/>
    <property type="match status" value="1"/>
</dbReference>
<organism evidence="6 7">
    <name type="scientific">Streptococcus mitis</name>
    <dbReference type="NCBI Taxonomy" id="28037"/>
    <lineage>
        <taxon>Bacteria</taxon>
        <taxon>Bacillati</taxon>
        <taxon>Bacillota</taxon>
        <taxon>Bacilli</taxon>
        <taxon>Lactobacillales</taxon>
        <taxon>Streptococcaceae</taxon>
        <taxon>Streptococcus</taxon>
        <taxon>Streptococcus mitis group</taxon>
    </lineage>
</organism>
<feature type="region of interest" description="Disordered" evidence="2">
    <location>
        <begin position="45"/>
        <end position="102"/>
    </location>
</feature>
<proteinExistence type="predicted"/>
<sequence length="1597" mass="169785">MYFNRKNAEQKNWRMIKKGKHFLFGCSLVFAVGAALVAPTVKADTADTGEVETKTANSAAEASSSDEVGTYKAPAVEVSTTSPVVAEHPTSSEATSAKTAKEADGVQLPSLTVVADSSALTDEEKANVVAAVKGVNPTATDVQVQADGSVVVTFADGSTANLTASQTVKVAAPAETSATQPKSRSRRAAGQERAQDRSSEEKDIKYVYKDRTATVNDGDPTQRAKIEYRQLGDYEVVDGKTVATDPSGQGRPVLEWTVTFNEAQYDKMGGYYYFTIPKNVSDPYKVVTEYNNGAYGPRDGWVDGNVTPGGSPSAEGQQFIDAGNKLEWRVKNTVGGDYNNVNGLSGVMNNTKKVYVLSYGNNTKARMVTIKYRTVVEDPSQTISYIAGVESKTGLPRNNWYAISGKYDKQLVSQVAAPSVTPNLTNTSVNVPVQTVASTSSTLSGTGVPGATIKIYIDGQEQNIGNVTVDSSGNWTTGELPTALNNNQGDGTTIKPRQTVEVSQVVNGEESSRRTVPVSVGVTTVEPSSLTTNQAAVVAGQKEVTLKVPHDAGIAYMRYTNTAGETVEIPVKRDNASSAWTSQKSDKATVKSVEHGKFQDTIVLTMADKIAGTEVAAISNVVEGGFSSVADWQPRSVENQAPTIASAVEGNKKTVAQGAQLDLASLVTVADKEDDAQATLGDKVHAEVVSVNGDTATKTVDTNTQGTYTVKYKAVDSQGKESNEIEVTVVVNPARDNVAPTVEIPYSDPAPNKKEVYLYTGEEADVDITFNDDSGKIKSASLKKGGNIALNDIDGNPDKQDNEYGYTVTAINSETATPAKIKVTGQVSGIAAEKLPKTENDSLDLVTRFATATDTDGALINNTAVKTKKNGEVVGSYLTDPGAVTFVLKAQTKKYDIKVPEEKLPVADANNVTDAEFDKIKEKVKVEYSQNNPDARLADKKGKEVEDASKVVDKVEKEGNNLVVTYKDGSKDTKPLTDFARTNVAPTVEIPYSDPAPNKKEVYLYTGEEADVDITFNDDSGKIKSASLKKGGNIALNNIDGNPDKQDNEYGYTVTAINSETATPAKIKVTGQVSGISAEKLPKTENDSLDLVTRFATATDTDGAEISNNATKTKNNGEVVGTYLTDPGAVTFVLKAQTKKYDIKTPSEADKVTVSDANNVTDKEFEKIKEKVKVEYSQNNPDARLADKKGQEVEDASKVVDKVEKDGNKVVVTYKDGSKDTKPLSEFVNVAPKVEVPYSNEAKKEIYVYTGENTDLTFKASDNTAVKDMYVRGPGGIGKDNTADYGFTTGKIENSAVTHGDGTVSGPTATIKMTGVTTLKAPNHWTSFVVANDNDNAPSNTDFNALDKNPNATQTPGYVHFIVKSQTDKYDIATPAPADKVEVADPTKVTDAELDKIKEKLKLEYNKNNDDANIAKNTPVDKDGKIKSVTNDGKGNLVVTYTDGSTDTKPLSEFVTQKPSTPDTPDTTAPAKPVIDTDLTGKAGTKTPVEVTAEPGSKVELFDKDGKKIGEGVADDKGKATITPTTEIPEGGVTAKATDKAGNVSEPSDAAKATTPSTPDTPDTTAPAKPVIDTDLTGKAGTKTPVEVTAEPGSKVE</sequence>
<keyword evidence="1 3" id="KW-0732">Signal</keyword>
<dbReference type="RefSeq" id="WP_228113889.1">
    <property type="nucleotide sequence ID" value="NZ_WIJK01000042.1"/>
</dbReference>
<feature type="compositionally biased region" description="Low complexity" evidence="2">
    <location>
        <begin position="56"/>
        <end position="65"/>
    </location>
</feature>
<protein>
    <submittedName>
        <fullName evidence="6">Uncharacterized protein</fullName>
    </submittedName>
</protein>
<dbReference type="InterPro" id="IPR044024">
    <property type="entry name" value="aRib"/>
</dbReference>
<feature type="domain" description="Atypical Rib" evidence="5">
    <location>
        <begin position="1376"/>
        <end position="1458"/>
    </location>
</feature>
<dbReference type="Gene3D" id="3.10.20.890">
    <property type="match status" value="4"/>
</dbReference>
<dbReference type="EMBL" id="WIJK01000042">
    <property type="protein sequence ID" value="MQQ53146.1"/>
    <property type="molecule type" value="Genomic_DNA"/>
</dbReference>
<feature type="compositionally biased region" description="Low complexity" evidence="2">
    <location>
        <begin position="1456"/>
        <end position="1473"/>
    </location>
</feature>
<dbReference type="InterPro" id="IPR013783">
    <property type="entry name" value="Ig-like_fold"/>
</dbReference>
<dbReference type="Pfam" id="PF18938">
    <property type="entry name" value="aRib"/>
    <property type="match status" value="2"/>
</dbReference>
<dbReference type="Gene3D" id="2.60.40.10">
    <property type="entry name" value="Immunoglobulins"/>
    <property type="match status" value="3"/>
</dbReference>
<feature type="region of interest" description="Disordered" evidence="2">
    <location>
        <begin position="1456"/>
        <end position="1597"/>
    </location>
</feature>
<name>A0A7X1RQ73_STRMT</name>
<feature type="region of interest" description="Disordered" evidence="2">
    <location>
        <begin position="170"/>
        <end position="203"/>
    </location>
</feature>
<feature type="signal peptide" evidence="3">
    <location>
        <begin position="1"/>
        <end position="43"/>
    </location>
</feature>